<accession>A0A6A3JTH0</accession>
<dbReference type="PANTHER" id="PTHR31326:SF1">
    <property type="entry name" value="PROTEIN CLT2, CHLOROPLASTIC"/>
    <property type="match status" value="1"/>
</dbReference>
<evidence type="ECO:0000256" key="1">
    <source>
        <dbReference type="ARBA" id="ARBA00004141"/>
    </source>
</evidence>
<feature type="transmembrane region" description="Helical" evidence="8">
    <location>
        <begin position="391"/>
        <end position="411"/>
    </location>
</feature>
<dbReference type="InterPro" id="IPR013936">
    <property type="entry name" value="CRT-like"/>
</dbReference>
<evidence type="ECO:0000256" key="4">
    <source>
        <dbReference type="ARBA" id="ARBA00022692"/>
    </source>
</evidence>
<comment type="caution">
    <text evidence="9">The sequence shown here is derived from an EMBL/GenBank/DDBJ whole genome shotgun (WGS) entry which is preliminary data.</text>
</comment>
<evidence type="ECO:0000256" key="6">
    <source>
        <dbReference type="ARBA" id="ARBA00023136"/>
    </source>
</evidence>
<comment type="subcellular location">
    <subcellularLocation>
        <location evidence="1">Membrane</location>
        <topology evidence="1">Multi-pass membrane protein</topology>
    </subcellularLocation>
</comment>
<dbReference type="PANTHER" id="PTHR31326">
    <property type="entry name" value="PROTEIN CLT2, CHLOROPLASTIC"/>
    <property type="match status" value="1"/>
</dbReference>
<feature type="transmembrane region" description="Helical" evidence="8">
    <location>
        <begin position="149"/>
        <end position="169"/>
    </location>
</feature>
<feature type="compositionally biased region" description="Basic and acidic residues" evidence="7">
    <location>
        <begin position="101"/>
        <end position="114"/>
    </location>
</feature>
<name>A0A6A3JTH0_9STRA</name>
<feature type="transmembrane region" description="Helical" evidence="8">
    <location>
        <begin position="461"/>
        <end position="482"/>
    </location>
</feature>
<keyword evidence="5 8" id="KW-1133">Transmembrane helix</keyword>
<dbReference type="Proteomes" id="UP000460718">
    <property type="component" value="Unassembled WGS sequence"/>
</dbReference>
<gene>
    <name evidence="9" type="ORF">PF011_g15796</name>
</gene>
<dbReference type="Pfam" id="PF08627">
    <property type="entry name" value="CRT-like"/>
    <property type="match status" value="1"/>
</dbReference>
<protein>
    <recommendedName>
        <fullName evidence="11">EamA domain-containing protein</fullName>
    </recommendedName>
</protein>
<evidence type="ECO:0000256" key="7">
    <source>
        <dbReference type="SAM" id="MobiDB-lite"/>
    </source>
</evidence>
<sequence length="517" mass="57698">MRLAPAVAHCRLAGCRGGDDRGTLRGHQSCKAQPHRDLRGFSRLKAHAIAAIQVKASSSQSGQRQHPLHRHRASTTLQCAATAAGPRQCPLARCCPNQTRPEPKRSEGESERLRPASSSAMTFSTPPFIHLGIDARTGKSYHICSRKSLLSFGAILLLLVAMASERFLFKVMVDRMESYRYFLCQLMTFLYIPPMFCIVSYKATHDDLVDDDGMEFPKFHFFVMGLLDLLHGLMLFIAGGRTDPTQTLLFMQASIPISACMSALFFGVRYTRPQVIGMIIIMGGLILSLIPCIEDIQSKEFDDREIGWNSVFYLLAAIPGSVSMLYKERVIRDQPVDMSYLNAWVSVNQFVAGLLAAPLIFDAEFLHLDQKTSGLMCLIQGESEVSTDHCYLGLPLLILYVFSNIVVNMLLLQLIRLTSVSTMYGCTLAGFLTSFVVLAWYQVDPDNFGIINLHDGLRNWIPPSVFVDVFAFLIIFAGKVLYQWDPDPEVEATTLSAEDKEAMSLLDGEDDYGLRYT</sequence>
<evidence type="ECO:0000313" key="9">
    <source>
        <dbReference type="EMBL" id="KAE8996688.1"/>
    </source>
</evidence>
<evidence type="ECO:0000256" key="3">
    <source>
        <dbReference type="ARBA" id="ARBA00022448"/>
    </source>
</evidence>
<dbReference type="InterPro" id="IPR037185">
    <property type="entry name" value="EmrE-like"/>
</dbReference>
<feature type="transmembrane region" description="Helical" evidence="8">
    <location>
        <begin position="221"/>
        <end position="240"/>
    </location>
</feature>
<dbReference type="GO" id="GO:0016020">
    <property type="term" value="C:membrane"/>
    <property type="evidence" value="ECO:0007669"/>
    <property type="project" value="UniProtKB-SubCell"/>
</dbReference>
<comment type="similarity">
    <text evidence="2">Belongs to the CRT-like transporter family.</text>
</comment>
<evidence type="ECO:0000256" key="2">
    <source>
        <dbReference type="ARBA" id="ARBA00006690"/>
    </source>
</evidence>
<dbReference type="EMBL" id="QXFW01001093">
    <property type="protein sequence ID" value="KAE8996688.1"/>
    <property type="molecule type" value="Genomic_DNA"/>
</dbReference>
<dbReference type="SUPFAM" id="SSF103481">
    <property type="entry name" value="Multidrug resistance efflux transporter EmrE"/>
    <property type="match status" value="1"/>
</dbReference>
<feature type="transmembrane region" description="Helical" evidence="8">
    <location>
        <begin position="247"/>
        <end position="268"/>
    </location>
</feature>
<keyword evidence="3" id="KW-0813">Transport</keyword>
<feature type="transmembrane region" description="Helical" evidence="8">
    <location>
        <begin position="306"/>
        <end position="326"/>
    </location>
</feature>
<organism evidence="9 10">
    <name type="scientific">Phytophthora fragariae</name>
    <dbReference type="NCBI Taxonomy" id="53985"/>
    <lineage>
        <taxon>Eukaryota</taxon>
        <taxon>Sar</taxon>
        <taxon>Stramenopiles</taxon>
        <taxon>Oomycota</taxon>
        <taxon>Peronosporomycetes</taxon>
        <taxon>Peronosporales</taxon>
        <taxon>Peronosporaceae</taxon>
        <taxon>Phytophthora</taxon>
    </lineage>
</organism>
<keyword evidence="6 8" id="KW-0472">Membrane</keyword>
<evidence type="ECO:0000256" key="8">
    <source>
        <dbReference type="SAM" id="Phobius"/>
    </source>
</evidence>
<dbReference type="AlphaFoldDB" id="A0A6A3JTH0"/>
<keyword evidence="4 8" id="KW-0812">Transmembrane</keyword>
<evidence type="ECO:0008006" key="11">
    <source>
        <dbReference type="Google" id="ProtNLM"/>
    </source>
</evidence>
<proteinExistence type="inferred from homology"/>
<feature type="transmembrane region" description="Helical" evidence="8">
    <location>
        <begin position="274"/>
        <end position="294"/>
    </location>
</feature>
<evidence type="ECO:0000256" key="5">
    <source>
        <dbReference type="ARBA" id="ARBA00022989"/>
    </source>
</evidence>
<reference evidence="9 10" key="1">
    <citation type="submission" date="2018-09" db="EMBL/GenBank/DDBJ databases">
        <title>Genomic investigation of the strawberry pathogen Phytophthora fragariae indicates pathogenicity is determined by transcriptional variation in three key races.</title>
        <authorList>
            <person name="Adams T.M."/>
            <person name="Armitage A.D."/>
            <person name="Sobczyk M.K."/>
            <person name="Bates H.J."/>
            <person name="Dunwell J.M."/>
            <person name="Nellist C.F."/>
            <person name="Harrison R.J."/>
        </authorList>
    </citation>
    <scope>NUCLEOTIDE SEQUENCE [LARGE SCALE GENOMIC DNA]</scope>
    <source>
        <strain evidence="9 10">SCRP245</strain>
    </source>
</reference>
<evidence type="ECO:0000313" key="10">
    <source>
        <dbReference type="Proteomes" id="UP000460718"/>
    </source>
</evidence>
<feature type="transmembrane region" description="Helical" evidence="8">
    <location>
        <begin position="181"/>
        <end position="201"/>
    </location>
</feature>
<feature type="region of interest" description="Disordered" evidence="7">
    <location>
        <begin position="94"/>
        <end position="120"/>
    </location>
</feature>
<feature type="transmembrane region" description="Helical" evidence="8">
    <location>
        <begin position="423"/>
        <end position="441"/>
    </location>
</feature>